<dbReference type="OrthoDB" id="152510at2"/>
<dbReference type="AlphaFoldDB" id="A0A089LPI0"/>
<sequence length="274" mass="29845">MKIVITGASGQLGGMIIERLLQTIPASRLVACVRKLESGSKWEKQGVEVRHCDYDQPESLVKAFAGASRLLLISSPHHDDTIRIRQHVHAVEAAKQAKVGHLLYTGFAFAEKGALSMTHLHLATEHAIMTTGIPYTFLRSGLYSDFIGSLGVKEAIETGELAVLPGDWSFNSVTRRDLADAAAAVLAGEDHQNRTYELASASTWSFEDLAEVLSELSGRPVSLTRNPEILNWVYGFLSKIDTTSTSGDLERLLCRPAASLKESVRELFPSGANI</sequence>
<dbReference type="InterPro" id="IPR008030">
    <property type="entry name" value="NmrA-like"/>
</dbReference>
<dbReference type="Pfam" id="PF05368">
    <property type="entry name" value="NmrA"/>
    <property type="match status" value="1"/>
</dbReference>
<dbReference type="SUPFAM" id="SSF51735">
    <property type="entry name" value="NAD(P)-binding Rossmann-fold domains"/>
    <property type="match status" value="1"/>
</dbReference>
<dbReference type="HOGENOM" id="CLU_007383_10_4_9"/>
<dbReference type="InterPro" id="IPR052718">
    <property type="entry name" value="NmrA-type_oxidoreductase"/>
</dbReference>
<dbReference type="PANTHER" id="PTHR47129">
    <property type="entry name" value="QUINONE OXIDOREDUCTASE 2"/>
    <property type="match status" value="1"/>
</dbReference>
<evidence type="ECO:0000313" key="2">
    <source>
        <dbReference type="EMBL" id="AIQ63406.1"/>
    </source>
</evidence>
<dbReference type="Gene3D" id="3.40.50.720">
    <property type="entry name" value="NAD(P)-binding Rossmann-like Domain"/>
    <property type="match status" value="1"/>
</dbReference>
<accession>A0A089LPI0</accession>
<gene>
    <name evidence="2" type="ORF">PSTEL_10255</name>
</gene>
<dbReference type="Proteomes" id="UP000029507">
    <property type="component" value="Chromosome"/>
</dbReference>
<dbReference type="KEGG" id="pste:PSTEL_10255"/>
<dbReference type="InterPro" id="IPR036291">
    <property type="entry name" value="NAD(P)-bd_dom_sf"/>
</dbReference>
<proteinExistence type="predicted"/>
<name>A0A089LPI0_9BACL</name>
<feature type="domain" description="NmrA-like" evidence="1">
    <location>
        <begin position="2"/>
        <end position="227"/>
    </location>
</feature>
<evidence type="ECO:0000313" key="3">
    <source>
        <dbReference type="Proteomes" id="UP000029507"/>
    </source>
</evidence>
<keyword evidence="3" id="KW-1185">Reference proteome</keyword>
<evidence type="ECO:0000259" key="1">
    <source>
        <dbReference type="Pfam" id="PF05368"/>
    </source>
</evidence>
<reference evidence="2 3" key="1">
    <citation type="submission" date="2014-08" db="EMBL/GenBank/DDBJ databases">
        <title>Comparative genomics of the Paenibacillus odorifer group.</title>
        <authorList>
            <person name="den Bakker H.C."/>
            <person name="Tsai Y.-C."/>
            <person name="Martin N."/>
            <person name="Korlach J."/>
            <person name="Wiedmann M."/>
        </authorList>
    </citation>
    <scope>NUCLEOTIDE SEQUENCE [LARGE SCALE GENOMIC DNA]</scope>
    <source>
        <strain evidence="2 3">DSM 14472</strain>
    </source>
</reference>
<dbReference type="EMBL" id="CP009286">
    <property type="protein sequence ID" value="AIQ63406.1"/>
    <property type="molecule type" value="Genomic_DNA"/>
</dbReference>
<dbReference type="STRING" id="169760.PSTEL_10255"/>
<dbReference type="Gene3D" id="3.90.25.10">
    <property type="entry name" value="UDP-galactose 4-epimerase, domain 1"/>
    <property type="match status" value="1"/>
</dbReference>
<dbReference type="PANTHER" id="PTHR47129:SF1">
    <property type="entry name" value="NMRA-LIKE DOMAIN-CONTAINING PROTEIN"/>
    <property type="match status" value="1"/>
</dbReference>
<dbReference type="RefSeq" id="WP_038694915.1">
    <property type="nucleotide sequence ID" value="NZ_CP009286.1"/>
</dbReference>
<protein>
    <submittedName>
        <fullName evidence="2">NmrA family transcriptional regulator</fullName>
    </submittedName>
</protein>
<organism evidence="2 3">
    <name type="scientific">Paenibacillus stellifer</name>
    <dbReference type="NCBI Taxonomy" id="169760"/>
    <lineage>
        <taxon>Bacteria</taxon>
        <taxon>Bacillati</taxon>
        <taxon>Bacillota</taxon>
        <taxon>Bacilli</taxon>
        <taxon>Bacillales</taxon>
        <taxon>Paenibacillaceae</taxon>
        <taxon>Paenibacillus</taxon>
    </lineage>
</organism>